<evidence type="ECO:0000256" key="4">
    <source>
        <dbReference type="ARBA" id="ARBA00052904"/>
    </source>
</evidence>
<evidence type="ECO:0000256" key="3">
    <source>
        <dbReference type="ARBA" id="ARBA00039118"/>
    </source>
</evidence>
<dbReference type="InterPro" id="IPR003010">
    <property type="entry name" value="C-N_Hydrolase"/>
</dbReference>
<dbReference type="InterPro" id="IPR036526">
    <property type="entry name" value="C-N_Hydrolase_sf"/>
</dbReference>
<dbReference type="GO" id="GO:0050152">
    <property type="term" value="F:omega-amidase activity"/>
    <property type="evidence" value="ECO:0007669"/>
    <property type="project" value="UniProtKB-EC"/>
</dbReference>
<evidence type="ECO:0000313" key="7">
    <source>
        <dbReference type="EMBL" id="ARN78437.1"/>
    </source>
</evidence>
<evidence type="ECO:0000313" key="8">
    <source>
        <dbReference type="Proteomes" id="UP000193431"/>
    </source>
</evidence>
<dbReference type="SUPFAM" id="SSF56317">
    <property type="entry name" value="Carbon-nitrogen hydrolase"/>
    <property type="match status" value="1"/>
</dbReference>
<dbReference type="InterPro" id="IPR052737">
    <property type="entry name" value="Omega-amidase_YafV"/>
</dbReference>
<dbReference type="PANTHER" id="PTHR47799:SF1">
    <property type="entry name" value="OMEGA-AMIDASE YAFV"/>
    <property type="match status" value="1"/>
</dbReference>
<name>A0A1W6MLJ3_9FLAO</name>
<dbReference type="Proteomes" id="UP000193431">
    <property type="component" value="Chromosome"/>
</dbReference>
<dbReference type="AlphaFoldDB" id="A0A1W6MLJ3"/>
<dbReference type="EC" id="3.5.1.3" evidence="3"/>
<dbReference type="STRING" id="331648.BST97_10815"/>
<accession>A0A1W6MLJ3</accession>
<evidence type="ECO:0000256" key="5">
    <source>
        <dbReference type="ARBA" id="ARBA00072139"/>
    </source>
</evidence>
<dbReference type="PANTHER" id="PTHR47799">
    <property type="entry name" value="OMEGA-AMIDASE YAFV"/>
    <property type="match status" value="1"/>
</dbReference>
<keyword evidence="8" id="KW-1185">Reference proteome</keyword>
<reference evidence="7 8" key="1">
    <citation type="submission" date="2016-11" db="EMBL/GenBank/DDBJ databases">
        <title>Trade-off between light-utilization and light-protection in marine flavobacteria.</title>
        <authorList>
            <person name="Kumagai Y."/>
        </authorList>
    </citation>
    <scope>NUCLEOTIDE SEQUENCE [LARGE SCALE GENOMIC DNA]</scope>
    <source>
        <strain evidence="7 8">JCM 13191</strain>
    </source>
</reference>
<comment type="catalytic activity">
    <reaction evidence="4">
        <text>a monoamide of a dicarboxylate + H2O = a dicarboxylate + NH4(+)</text>
        <dbReference type="Rhea" id="RHEA:11716"/>
        <dbReference type="ChEBI" id="CHEBI:15377"/>
        <dbReference type="ChEBI" id="CHEBI:28938"/>
        <dbReference type="ChEBI" id="CHEBI:28965"/>
        <dbReference type="ChEBI" id="CHEBI:77450"/>
        <dbReference type="EC" id="3.5.1.3"/>
    </reaction>
</comment>
<dbReference type="EMBL" id="CP019344">
    <property type="protein sequence ID" value="ARN78437.1"/>
    <property type="molecule type" value="Genomic_DNA"/>
</dbReference>
<evidence type="ECO:0000256" key="2">
    <source>
        <dbReference type="ARBA" id="ARBA00022801"/>
    </source>
</evidence>
<proteinExistence type="inferred from homology"/>
<organism evidence="7 8">
    <name type="scientific">Nonlabens spongiae</name>
    <dbReference type="NCBI Taxonomy" id="331648"/>
    <lineage>
        <taxon>Bacteria</taxon>
        <taxon>Pseudomonadati</taxon>
        <taxon>Bacteroidota</taxon>
        <taxon>Flavobacteriia</taxon>
        <taxon>Flavobacteriales</taxon>
        <taxon>Flavobacteriaceae</taxon>
        <taxon>Nonlabens</taxon>
    </lineage>
</organism>
<dbReference type="Pfam" id="PF00795">
    <property type="entry name" value="CN_hydrolase"/>
    <property type="match status" value="1"/>
</dbReference>
<dbReference type="CDD" id="cd07575">
    <property type="entry name" value="Xc-1258_like"/>
    <property type="match status" value="1"/>
</dbReference>
<dbReference type="PROSITE" id="PS50263">
    <property type="entry name" value="CN_HYDROLASE"/>
    <property type="match status" value="1"/>
</dbReference>
<dbReference type="GO" id="GO:0106008">
    <property type="term" value="F:2-oxoglutaramate amidase activity"/>
    <property type="evidence" value="ECO:0007669"/>
    <property type="project" value="TreeGrafter"/>
</dbReference>
<gene>
    <name evidence="7" type="ORF">BST97_10815</name>
</gene>
<dbReference type="OrthoDB" id="9811121at2"/>
<dbReference type="RefSeq" id="WP_085767240.1">
    <property type="nucleotide sequence ID" value="NZ_CP019344.1"/>
</dbReference>
<evidence type="ECO:0000259" key="6">
    <source>
        <dbReference type="PROSITE" id="PS50263"/>
    </source>
</evidence>
<feature type="domain" description="CN hydrolase" evidence="6">
    <location>
        <begin position="7"/>
        <end position="243"/>
    </location>
</feature>
<dbReference type="FunFam" id="3.60.110.10:FF:000004">
    <property type="entry name" value="Carbon-nitrogen hydrolase"/>
    <property type="match status" value="1"/>
</dbReference>
<comment type="similarity">
    <text evidence="1">Belongs to the carbon-nitrogen hydrolase superfamily. NIT1/NIT2 family.</text>
</comment>
<sequence length="261" mass="29751">MKGKNELRVSLIQTSLEWENPQANLAAFSDKFKQLKGKTDLVIIPEMFTTGFSMKPQGIASDEKIYTYLKTRAAEGNFAIYGSSMLKKSDGSFVNRGLFATPEGDLFIYDKRHTFTLAGEQKVYDKGGKPVMAEYLGWKFNLQICYDLRFPVYARNTQDYDVVIYVANWPVLRVNAWDALLKARAIENMAYSIGVNRVGTDGTGMNYNGHSQVYNILGKEMIDHPWETDGVKTVILKKSEIEKYREKLRFLGDRDAFTLDL</sequence>
<evidence type="ECO:0000256" key="1">
    <source>
        <dbReference type="ARBA" id="ARBA00010613"/>
    </source>
</evidence>
<protein>
    <recommendedName>
        <fullName evidence="5">Omega-amidase YafV</fullName>
        <ecNumber evidence="3">3.5.1.3</ecNumber>
    </recommendedName>
</protein>
<keyword evidence="2" id="KW-0378">Hydrolase</keyword>
<dbReference type="Gene3D" id="3.60.110.10">
    <property type="entry name" value="Carbon-nitrogen hydrolase"/>
    <property type="match status" value="1"/>
</dbReference>